<organism evidence="1 2">
    <name type="scientific">Hygrophoropsis aurantiaca</name>
    <dbReference type="NCBI Taxonomy" id="72124"/>
    <lineage>
        <taxon>Eukaryota</taxon>
        <taxon>Fungi</taxon>
        <taxon>Dikarya</taxon>
        <taxon>Basidiomycota</taxon>
        <taxon>Agaricomycotina</taxon>
        <taxon>Agaricomycetes</taxon>
        <taxon>Agaricomycetidae</taxon>
        <taxon>Boletales</taxon>
        <taxon>Coniophorineae</taxon>
        <taxon>Hygrophoropsidaceae</taxon>
        <taxon>Hygrophoropsis</taxon>
    </lineage>
</organism>
<reference evidence="1" key="1">
    <citation type="journal article" date="2021" name="New Phytol.">
        <title>Evolutionary innovations through gain and loss of genes in the ectomycorrhizal Boletales.</title>
        <authorList>
            <person name="Wu G."/>
            <person name="Miyauchi S."/>
            <person name="Morin E."/>
            <person name="Kuo A."/>
            <person name="Drula E."/>
            <person name="Varga T."/>
            <person name="Kohler A."/>
            <person name="Feng B."/>
            <person name="Cao Y."/>
            <person name="Lipzen A."/>
            <person name="Daum C."/>
            <person name="Hundley H."/>
            <person name="Pangilinan J."/>
            <person name="Johnson J."/>
            <person name="Barry K."/>
            <person name="LaButti K."/>
            <person name="Ng V."/>
            <person name="Ahrendt S."/>
            <person name="Min B."/>
            <person name="Choi I.G."/>
            <person name="Park H."/>
            <person name="Plett J.M."/>
            <person name="Magnuson J."/>
            <person name="Spatafora J.W."/>
            <person name="Nagy L.G."/>
            <person name="Henrissat B."/>
            <person name="Grigoriev I.V."/>
            <person name="Yang Z.L."/>
            <person name="Xu J."/>
            <person name="Martin F.M."/>
        </authorList>
    </citation>
    <scope>NUCLEOTIDE SEQUENCE</scope>
    <source>
        <strain evidence="1">ATCC 28755</strain>
    </source>
</reference>
<dbReference type="EMBL" id="MU267909">
    <property type="protein sequence ID" value="KAH7907387.1"/>
    <property type="molecule type" value="Genomic_DNA"/>
</dbReference>
<evidence type="ECO:0000313" key="1">
    <source>
        <dbReference type="EMBL" id="KAH7907387.1"/>
    </source>
</evidence>
<name>A0ACB8A348_9AGAM</name>
<proteinExistence type="predicted"/>
<dbReference type="Proteomes" id="UP000790377">
    <property type="component" value="Unassembled WGS sequence"/>
</dbReference>
<keyword evidence="2" id="KW-1185">Reference proteome</keyword>
<accession>A0ACB8A348</accession>
<gene>
    <name evidence="1" type="ORF">BJ138DRAFT_1160262</name>
</gene>
<evidence type="ECO:0000313" key="2">
    <source>
        <dbReference type="Proteomes" id="UP000790377"/>
    </source>
</evidence>
<protein>
    <submittedName>
        <fullName evidence="1">Uncharacterized protein</fullName>
    </submittedName>
</protein>
<sequence>MMGQVKPNEGENALLPRKFIAPNLDTPSRRLHISGHNFAPACMVLDNTSWTRAIQFINIYPQTICRRGQVLRHRSTRYFCVRRIYYWCLTEPLLGNRSTIRIFNHRELRDGWPYSECLSLSGINRMQNLAGTLLLWQESEFSLIDCSVFSEKVLRAMSEQIDTSDTGISGCETDPE</sequence>
<comment type="caution">
    <text evidence="1">The sequence shown here is derived from an EMBL/GenBank/DDBJ whole genome shotgun (WGS) entry which is preliminary data.</text>
</comment>